<keyword evidence="5" id="KW-0862">Zinc</keyword>
<evidence type="ECO:0000256" key="7">
    <source>
        <dbReference type="ARBA" id="ARBA00048488"/>
    </source>
</evidence>
<comment type="similarity">
    <text evidence="2">Belongs to the MsrB Met sulfoxide reductase family.</text>
</comment>
<dbReference type="Proteomes" id="UP000607397">
    <property type="component" value="Unassembled WGS sequence"/>
</dbReference>
<evidence type="ECO:0000256" key="4">
    <source>
        <dbReference type="ARBA" id="ARBA00022723"/>
    </source>
</evidence>
<dbReference type="InterPro" id="IPR028427">
    <property type="entry name" value="Met_Sox_Rdtase_MsrB"/>
</dbReference>
<dbReference type="GO" id="GO:0005737">
    <property type="term" value="C:cytoplasm"/>
    <property type="evidence" value="ECO:0007669"/>
    <property type="project" value="TreeGrafter"/>
</dbReference>
<dbReference type="RefSeq" id="WP_161826886.1">
    <property type="nucleotide sequence ID" value="NZ_WVIC01000051.1"/>
</dbReference>
<dbReference type="PROSITE" id="PS51790">
    <property type="entry name" value="MSRB"/>
    <property type="match status" value="1"/>
</dbReference>
<comment type="cofactor">
    <cofactor evidence="1">
        <name>Zn(2+)</name>
        <dbReference type="ChEBI" id="CHEBI:29105"/>
    </cofactor>
</comment>
<dbReference type="GO" id="GO:0033743">
    <property type="term" value="F:peptide-methionine (R)-S-oxide reductase activity"/>
    <property type="evidence" value="ECO:0007669"/>
    <property type="project" value="UniProtKB-EC"/>
</dbReference>
<dbReference type="AlphaFoldDB" id="A0A8K2A231"/>
<evidence type="ECO:0000313" key="9">
    <source>
        <dbReference type="EMBL" id="NCJ08416.1"/>
    </source>
</evidence>
<evidence type="ECO:0000256" key="2">
    <source>
        <dbReference type="ARBA" id="ARBA00007174"/>
    </source>
</evidence>
<dbReference type="PANTHER" id="PTHR10173:SF57">
    <property type="entry name" value="PEPTIDE-METHIONINE (R)-S-OXIDE REDUCTASE"/>
    <property type="match status" value="1"/>
</dbReference>
<dbReference type="GO" id="GO:0046872">
    <property type="term" value="F:metal ion binding"/>
    <property type="evidence" value="ECO:0007669"/>
    <property type="project" value="UniProtKB-KW"/>
</dbReference>
<dbReference type="EC" id="1.8.4.12" evidence="3"/>
<keyword evidence="6 9" id="KW-0560">Oxidoreductase</keyword>
<dbReference type="GO" id="GO:0006979">
    <property type="term" value="P:response to oxidative stress"/>
    <property type="evidence" value="ECO:0007669"/>
    <property type="project" value="InterPro"/>
</dbReference>
<dbReference type="SUPFAM" id="SSF51316">
    <property type="entry name" value="Mss4-like"/>
    <property type="match status" value="1"/>
</dbReference>
<accession>A0A8K2A231</accession>
<name>A0A8K2A231_9CYAN</name>
<evidence type="ECO:0000259" key="8">
    <source>
        <dbReference type="PROSITE" id="PS51790"/>
    </source>
</evidence>
<feature type="domain" description="MsrB" evidence="8">
    <location>
        <begin position="43"/>
        <end position="164"/>
    </location>
</feature>
<dbReference type="GO" id="GO:0030091">
    <property type="term" value="P:protein repair"/>
    <property type="evidence" value="ECO:0007669"/>
    <property type="project" value="InterPro"/>
</dbReference>
<gene>
    <name evidence="9" type="primary">msrB</name>
    <name evidence="9" type="ORF">GS597_18260</name>
</gene>
<dbReference type="EMBL" id="WVIC01000051">
    <property type="protein sequence ID" value="NCJ08416.1"/>
    <property type="molecule type" value="Genomic_DNA"/>
</dbReference>
<dbReference type="InterPro" id="IPR011057">
    <property type="entry name" value="Mss4-like_sf"/>
</dbReference>
<keyword evidence="10" id="KW-1185">Reference proteome</keyword>
<sequence>MSRRQFLVGSVALLGAALGSRYIAGSSTGMTISKDTYEVQKSQAEWQALLTPEQYRVLRKHGTERAGTSPLDKQYGQGTYICAGCQQPLFTSDTKFNSGTGWPSFFQPIEGAIATTTDRSLFMVRTEVHCSRCGGHLGHVFEDGPAPTGLRYCMNGVALEFQPVAEA</sequence>
<protein>
    <recommendedName>
        <fullName evidence="3">peptide-methionine (R)-S-oxide reductase</fullName>
        <ecNumber evidence="3">1.8.4.12</ecNumber>
    </recommendedName>
</protein>
<proteinExistence type="inferred from homology"/>
<dbReference type="PANTHER" id="PTHR10173">
    <property type="entry name" value="METHIONINE SULFOXIDE REDUCTASE"/>
    <property type="match status" value="1"/>
</dbReference>
<dbReference type="Gene3D" id="2.170.150.20">
    <property type="entry name" value="Peptide methionine sulfoxide reductase"/>
    <property type="match status" value="1"/>
</dbReference>
<evidence type="ECO:0000256" key="5">
    <source>
        <dbReference type="ARBA" id="ARBA00022833"/>
    </source>
</evidence>
<evidence type="ECO:0000256" key="3">
    <source>
        <dbReference type="ARBA" id="ARBA00012499"/>
    </source>
</evidence>
<comment type="caution">
    <text evidence="9">The sequence shown here is derived from an EMBL/GenBank/DDBJ whole genome shotgun (WGS) entry which is preliminary data.</text>
</comment>
<dbReference type="NCBIfam" id="TIGR00357">
    <property type="entry name" value="peptide-methionine (R)-S-oxide reductase MsrB"/>
    <property type="match status" value="1"/>
</dbReference>
<organism evidence="9 10">
    <name type="scientific">Petrachloros mirabilis ULC683</name>
    <dbReference type="NCBI Taxonomy" id="2781853"/>
    <lineage>
        <taxon>Bacteria</taxon>
        <taxon>Bacillati</taxon>
        <taxon>Cyanobacteriota</taxon>
        <taxon>Cyanophyceae</taxon>
        <taxon>Synechococcales</taxon>
        <taxon>Petrachlorosaceae</taxon>
        <taxon>Petrachloros</taxon>
        <taxon>Petrachloros mirabilis</taxon>
    </lineage>
</organism>
<evidence type="ECO:0000313" key="10">
    <source>
        <dbReference type="Proteomes" id="UP000607397"/>
    </source>
</evidence>
<dbReference type="Pfam" id="PF01641">
    <property type="entry name" value="SelR"/>
    <property type="match status" value="1"/>
</dbReference>
<dbReference type="FunFam" id="2.170.150.20:FF:000001">
    <property type="entry name" value="Peptide methionine sulfoxide reductase MsrB"/>
    <property type="match status" value="1"/>
</dbReference>
<evidence type="ECO:0000256" key="6">
    <source>
        <dbReference type="ARBA" id="ARBA00023002"/>
    </source>
</evidence>
<keyword evidence="4" id="KW-0479">Metal-binding</keyword>
<comment type="catalytic activity">
    <reaction evidence="7">
        <text>L-methionyl-[protein] + [thioredoxin]-disulfide + H2O = L-methionyl-(R)-S-oxide-[protein] + [thioredoxin]-dithiol</text>
        <dbReference type="Rhea" id="RHEA:24164"/>
        <dbReference type="Rhea" id="RHEA-COMP:10698"/>
        <dbReference type="Rhea" id="RHEA-COMP:10700"/>
        <dbReference type="Rhea" id="RHEA-COMP:12313"/>
        <dbReference type="Rhea" id="RHEA-COMP:12314"/>
        <dbReference type="ChEBI" id="CHEBI:15377"/>
        <dbReference type="ChEBI" id="CHEBI:16044"/>
        <dbReference type="ChEBI" id="CHEBI:29950"/>
        <dbReference type="ChEBI" id="CHEBI:45764"/>
        <dbReference type="ChEBI" id="CHEBI:50058"/>
        <dbReference type="EC" id="1.8.4.12"/>
    </reaction>
</comment>
<reference evidence="9" key="1">
    <citation type="submission" date="2019-12" db="EMBL/GenBank/DDBJ databases">
        <title>High-Quality draft genome sequences of three cyanobacteria isolated from the limestone walls of the Old Cathedral of Coimbra.</title>
        <authorList>
            <person name="Tiago I."/>
            <person name="Soares F."/>
            <person name="Portugal A."/>
        </authorList>
    </citation>
    <scope>NUCLEOTIDE SEQUENCE [LARGE SCALE GENOMIC DNA]</scope>
    <source>
        <strain evidence="9">C</strain>
    </source>
</reference>
<evidence type="ECO:0000256" key="1">
    <source>
        <dbReference type="ARBA" id="ARBA00001947"/>
    </source>
</evidence>
<dbReference type="InterPro" id="IPR002579">
    <property type="entry name" value="Met_Sox_Rdtase_MsrB_dom"/>
</dbReference>